<protein>
    <recommendedName>
        <fullName evidence="3">Secreted protein</fullName>
    </recommendedName>
</protein>
<evidence type="ECO:0000313" key="2">
    <source>
        <dbReference type="Proteomes" id="UP000396862"/>
    </source>
</evidence>
<evidence type="ECO:0000313" key="1">
    <source>
        <dbReference type="EMBL" id="GET22426.1"/>
    </source>
</evidence>
<accession>A0ABQ0ZLV5</accession>
<evidence type="ECO:0008006" key="3">
    <source>
        <dbReference type="Google" id="ProtNLM"/>
    </source>
</evidence>
<sequence length="65" mass="7458">MTCNKICHNMFVVLISLSWFGGKLNIVKYSVDFQPDLVGFRLENRRLGKQMFTGKTSGCRRAMVN</sequence>
<proteinExistence type="predicted"/>
<dbReference type="Proteomes" id="UP000396862">
    <property type="component" value="Unassembled WGS sequence"/>
</dbReference>
<reference evidence="1 2" key="1">
    <citation type="submission" date="2019-10" db="EMBL/GenBank/DDBJ databases">
        <title>Prolixibacter strains distinguished by the presence of nitrate reductase genes were adept at nitrate-dependent anaerobic corrosion of metallic iron and carbon steel.</title>
        <authorList>
            <person name="Iino T."/>
            <person name="Shono N."/>
            <person name="Ito K."/>
            <person name="Nakamura R."/>
            <person name="Sueoka K."/>
            <person name="Harayama S."/>
            <person name="Ohkuma M."/>
        </authorList>
    </citation>
    <scope>NUCLEOTIDE SEQUENCE [LARGE SCALE GENOMIC DNA]</scope>
    <source>
        <strain evidence="1 2">MIC1-1</strain>
    </source>
</reference>
<gene>
    <name evidence="1" type="ORF">JCM18694_26720</name>
</gene>
<keyword evidence="2" id="KW-1185">Reference proteome</keyword>
<name>A0ABQ0ZLV5_9BACT</name>
<comment type="caution">
    <text evidence="1">The sequence shown here is derived from an EMBL/GenBank/DDBJ whole genome shotgun (WGS) entry which is preliminary data.</text>
</comment>
<organism evidence="1 2">
    <name type="scientific">Prolixibacter denitrificans</name>
    <dbReference type="NCBI Taxonomy" id="1541063"/>
    <lineage>
        <taxon>Bacteria</taxon>
        <taxon>Pseudomonadati</taxon>
        <taxon>Bacteroidota</taxon>
        <taxon>Bacteroidia</taxon>
        <taxon>Marinilabiliales</taxon>
        <taxon>Prolixibacteraceae</taxon>
        <taxon>Prolixibacter</taxon>
    </lineage>
</organism>
<dbReference type="EMBL" id="BLAU01000001">
    <property type="protein sequence ID" value="GET22426.1"/>
    <property type="molecule type" value="Genomic_DNA"/>
</dbReference>